<comment type="caution">
    <text evidence="9">The sequence shown here is derived from an EMBL/GenBank/DDBJ whole genome shotgun (WGS) entry which is preliminary data.</text>
</comment>
<evidence type="ECO:0000313" key="9">
    <source>
        <dbReference type="EMBL" id="MCY0108344.1"/>
    </source>
</evidence>
<gene>
    <name evidence="9" type="ORF">NQF78_08485</name>
</gene>
<proteinExistence type="predicted"/>
<evidence type="ECO:0000256" key="6">
    <source>
        <dbReference type="ARBA" id="ARBA00022989"/>
    </source>
</evidence>
<feature type="transmembrane region" description="Helical" evidence="8">
    <location>
        <begin position="21"/>
        <end position="39"/>
    </location>
</feature>
<dbReference type="InterPro" id="IPR050297">
    <property type="entry name" value="LipidA_mod_glycosyltrf_83"/>
</dbReference>
<keyword evidence="6 8" id="KW-1133">Transmembrane helix</keyword>
<keyword evidence="5 8" id="KW-0812">Transmembrane</keyword>
<feature type="transmembrane region" description="Helical" evidence="8">
    <location>
        <begin position="102"/>
        <end position="131"/>
    </location>
</feature>
<feature type="transmembrane region" description="Helical" evidence="8">
    <location>
        <begin position="303"/>
        <end position="322"/>
    </location>
</feature>
<evidence type="ECO:0000256" key="2">
    <source>
        <dbReference type="ARBA" id="ARBA00022475"/>
    </source>
</evidence>
<evidence type="ECO:0000256" key="4">
    <source>
        <dbReference type="ARBA" id="ARBA00022679"/>
    </source>
</evidence>
<name>A0ABT3YS49_9PSED</name>
<protein>
    <submittedName>
        <fullName evidence="9">Glycosyltransferase family 39 protein</fullName>
        <ecNumber evidence="9">2.4.-.-</ecNumber>
    </submittedName>
</protein>
<comment type="subcellular location">
    <subcellularLocation>
        <location evidence="1">Cell membrane</location>
        <topology evidence="1">Multi-pass membrane protein</topology>
    </subcellularLocation>
</comment>
<organism evidence="9 10">
    <name type="scientific">Pseudomonas monsensis</name>
    <dbReference type="NCBI Taxonomy" id="2745509"/>
    <lineage>
        <taxon>Bacteria</taxon>
        <taxon>Pseudomonadati</taxon>
        <taxon>Pseudomonadota</taxon>
        <taxon>Gammaproteobacteria</taxon>
        <taxon>Pseudomonadales</taxon>
        <taxon>Pseudomonadaceae</taxon>
        <taxon>Pseudomonas</taxon>
    </lineage>
</organism>
<evidence type="ECO:0000256" key="5">
    <source>
        <dbReference type="ARBA" id="ARBA00022692"/>
    </source>
</evidence>
<keyword evidence="10" id="KW-1185">Reference proteome</keyword>
<dbReference type="Proteomes" id="UP001207830">
    <property type="component" value="Unassembled WGS sequence"/>
</dbReference>
<evidence type="ECO:0000256" key="7">
    <source>
        <dbReference type="ARBA" id="ARBA00023136"/>
    </source>
</evidence>
<evidence type="ECO:0000313" key="10">
    <source>
        <dbReference type="Proteomes" id="UP001207830"/>
    </source>
</evidence>
<feature type="transmembrane region" description="Helical" evidence="8">
    <location>
        <begin position="170"/>
        <end position="198"/>
    </location>
</feature>
<feature type="transmembrane region" description="Helical" evidence="8">
    <location>
        <begin position="143"/>
        <end position="164"/>
    </location>
</feature>
<dbReference type="PANTHER" id="PTHR33908">
    <property type="entry name" value="MANNOSYLTRANSFERASE YKCB-RELATED"/>
    <property type="match status" value="1"/>
</dbReference>
<evidence type="ECO:0000256" key="1">
    <source>
        <dbReference type="ARBA" id="ARBA00004651"/>
    </source>
</evidence>
<evidence type="ECO:0000256" key="3">
    <source>
        <dbReference type="ARBA" id="ARBA00022676"/>
    </source>
</evidence>
<feature type="transmembrane region" description="Helical" evidence="8">
    <location>
        <begin position="210"/>
        <end position="230"/>
    </location>
</feature>
<keyword evidence="4 9" id="KW-0808">Transferase</keyword>
<feature type="transmembrane region" description="Helical" evidence="8">
    <location>
        <begin position="274"/>
        <end position="291"/>
    </location>
</feature>
<keyword evidence="7 8" id="KW-0472">Membrane</keyword>
<evidence type="ECO:0000256" key="8">
    <source>
        <dbReference type="SAM" id="Phobius"/>
    </source>
</evidence>
<keyword evidence="3 9" id="KW-0328">Glycosyltransferase</keyword>
<dbReference type="EMBL" id="JANIGP010000004">
    <property type="protein sequence ID" value="MCY0108344.1"/>
    <property type="molecule type" value="Genomic_DNA"/>
</dbReference>
<sequence length="504" mass="56550">MSAFEQLPAFKGWEGTKHTHRLVLLTCLVLALSVRFYSIDLNPIWYDEAFGIRVAHQAPAQILALAGKDNHPPLYYLILHYWIHWFGDSAGGVRSLGVLADIGAMVLALKLLSLVATSAATRIAALLLALLPSSVQISQDVRMYPLLALWLMAATVALVCWSQMPQHKRYPLLYVLLMSMAMYTHYFAALCVLTHWVFWSQAWARKATGISLQGWLTANGAVVALFLPWVPVLLEQVAMKPDFGWIPVMSLESAMELISQLSFGATSADNLTEWQLWPAMVVVACAVVVVLRDRSNARYGGLLVAYFFVPLTALMLLSVFKSTLVFRYFYFAALGMPLIVAVALEAGWQRNRKLVIVVLFALVIHEIQVLVAMTRIDPLAPHTDVLAAGLQAQSRPGDEIVVGDMLWYLPLDYYLKAGSVPRMYTGRFAGKSWGYPNYGVWALMPQPLQLYVRDDEALLHLTAKRVWWITERLNVEDISRISPRWKRQGTIDGGAIEARLYIQE</sequence>
<dbReference type="PANTHER" id="PTHR33908:SF3">
    <property type="entry name" value="UNDECAPRENYL PHOSPHATE-ALPHA-4-AMINO-4-DEOXY-L-ARABINOSE ARABINOSYL TRANSFERASE"/>
    <property type="match status" value="1"/>
</dbReference>
<keyword evidence="2" id="KW-1003">Cell membrane</keyword>
<dbReference type="RefSeq" id="WP_267798703.1">
    <property type="nucleotide sequence ID" value="NZ_JANIGP010000004.1"/>
</dbReference>
<feature type="transmembrane region" description="Helical" evidence="8">
    <location>
        <begin position="354"/>
        <end position="373"/>
    </location>
</feature>
<feature type="transmembrane region" description="Helical" evidence="8">
    <location>
        <begin position="328"/>
        <end position="347"/>
    </location>
</feature>
<reference evidence="9 10" key="1">
    <citation type="submission" date="2022-07" db="EMBL/GenBank/DDBJ databases">
        <title>Characterization of plant growth promoting rhizobacteria (PGPR) for use as bioinoculants in agriculture.</title>
        <authorList>
            <person name="Hassen A.I."/>
            <person name="Pierneef R."/>
        </authorList>
    </citation>
    <scope>NUCLEOTIDE SEQUENCE [LARGE SCALE GENOMIC DNA]</scope>
    <source>
        <strain evidence="9 10">SARCC-3054</strain>
    </source>
</reference>
<accession>A0ABT3YS49</accession>
<dbReference type="EC" id="2.4.-.-" evidence="9"/>
<dbReference type="GO" id="GO:0016757">
    <property type="term" value="F:glycosyltransferase activity"/>
    <property type="evidence" value="ECO:0007669"/>
    <property type="project" value="UniProtKB-KW"/>
</dbReference>